<evidence type="ECO:0000313" key="2">
    <source>
        <dbReference type="EMBL" id="CAD9105270.1"/>
    </source>
</evidence>
<feature type="region of interest" description="Disordered" evidence="1">
    <location>
        <begin position="121"/>
        <end position="159"/>
    </location>
</feature>
<reference evidence="2" key="1">
    <citation type="submission" date="2021-01" db="EMBL/GenBank/DDBJ databases">
        <authorList>
            <person name="Corre E."/>
            <person name="Pelletier E."/>
            <person name="Niang G."/>
            <person name="Scheremetjew M."/>
            <person name="Finn R."/>
            <person name="Kale V."/>
            <person name="Holt S."/>
            <person name="Cochrane G."/>
            <person name="Meng A."/>
            <person name="Brown T."/>
            <person name="Cohen L."/>
        </authorList>
    </citation>
    <scope>NUCLEOTIDE SEQUENCE</scope>
    <source>
        <strain evidence="2">OF101</strain>
    </source>
</reference>
<evidence type="ECO:0000256" key="1">
    <source>
        <dbReference type="SAM" id="MobiDB-lite"/>
    </source>
</evidence>
<gene>
    <name evidence="2" type="ORF">ACAT0790_LOCUS9472</name>
</gene>
<proteinExistence type="predicted"/>
<protein>
    <submittedName>
        <fullName evidence="2">Uncharacterized protein</fullName>
    </submittedName>
</protein>
<dbReference type="EMBL" id="HBGE01015985">
    <property type="protein sequence ID" value="CAD9105270.1"/>
    <property type="molecule type" value="Transcribed_RNA"/>
</dbReference>
<feature type="compositionally biased region" description="Basic and acidic residues" evidence="1">
    <location>
        <begin position="135"/>
        <end position="159"/>
    </location>
</feature>
<sequence length="159" mass="17778">MHVHVQSGRDRRTFISRGTQYVSGLLNSAAHGHSLSRGAAAEPCARDLDVFLSPDSGRGSGSSVYLDAWIKQEDFDFFSTPAGQELLEQRLRTFNIRQDLIDQATESTSCRVFAERLAYEEVPTPQRQEVGPVSRHGEARKETSSPDEGRRDTRRAVEI</sequence>
<accession>A0A7S1LKK7</accession>
<dbReference type="AlphaFoldDB" id="A0A7S1LKK7"/>
<organism evidence="2">
    <name type="scientific">Alexandrium catenella</name>
    <name type="common">Red tide dinoflagellate</name>
    <name type="synonym">Gonyaulax catenella</name>
    <dbReference type="NCBI Taxonomy" id="2925"/>
    <lineage>
        <taxon>Eukaryota</taxon>
        <taxon>Sar</taxon>
        <taxon>Alveolata</taxon>
        <taxon>Dinophyceae</taxon>
        <taxon>Gonyaulacales</taxon>
        <taxon>Pyrocystaceae</taxon>
        <taxon>Alexandrium</taxon>
    </lineage>
</organism>
<name>A0A7S1LKK7_ALECA</name>